<proteinExistence type="inferred from homology"/>
<keyword evidence="4" id="KW-1185">Reference proteome</keyword>
<sequence length="428" mass="47962">MDGTTVLRFISDIYTDSVLRLARKINGVFFTLWGDTNTVPIHEDINKPSFFKLKFHLTPELKTGLHLAETRLADIIHQHEYISRKIEGFGNNYISQKMNLPADSLIQTCIQIAYYALYGKMCPSTEPVTTRKFKNARTEPISVQSESMETLCQTFISQASNEEKWVALLSAVSEHKEKVVNAMQGNGFERHLSALRSAFIQQEQLYKLHPQLPRIPNDLARVAPPFLFEPSLGALYKTELLVANCGNPALHLFGVTPAIPTGFGIGYIVKDDSISFVGSSQWRQTDRFLDTLTSVFDEVKNMWKAIVLPHTSVANRVDSSSLASTDSDNNYTYQKIRKQELQEYVSSLPMTMVASNNAMNSKPVEADHTPTPSHILGGYDYFDVGDFNFRSELASHAQSRTMTRSNSASNVPAATMGVGKKLQLNEDY</sequence>
<dbReference type="AlphaFoldDB" id="A0A9W7DK25"/>
<dbReference type="SUPFAM" id="SSF52777">
    <property type="entry name" value="CoA-dependent acyltransferases"/>
    <property type="match status" value="1"/>
</dbReference>
<evidence type="ECO:0000259" key="2">
    <source>
        <dbReference type="Pfam" id="PF00755"/>
    </source>
</evidence>
<organism evidence="3 4">
    <name type="scientific">Ambrosiozyma monospora</name>
    <name type="common">Yeast</name>
    <name type="synonym">Endomycopsis monosporus</name>
    <dbReference type="NCBI Taxonomy" id="43982"/>
    <lineage>
        <taxon>Eukaryota</taxon>
        <taxon>Fungi</taxon>
        <taxon>Dikarya</taxon>
        <taxon>Ascomycota</taxon>
        <taxon>Saccharomycotina</taxon>
        <taxon>Pichiomycetes</taxon>
        <taxon>Pichiales</taxon>
        <taxon>Pichiaceae</taxon>
        <taxon>Ambrosiozyma</taxon>
    </lineage>
</organism>
<dbReference type="PANTHER" id="PTHR22589">
    <property type="entry name" value="CARNITINE O-ACYLTRANSFERASE"/>
    <property type="match status" value="1"/>
</dbReference>
<comment type="similarity">
    <text evidence="1">Belongs to the carnitine/choline acetyltransferase family.</text>
</comment>
<dbReference type="Gene3D" id="3.30.559.10">
    <property type="entry name" value="Chloramphenicol acetyltransferase-like domain"/>
    <property type="match status" value="1"/>
</dbReference>
<dbReference type="InterPro" id="IPR039551">
    <property type="entry name" value="Cho/carn_acyl_trans"/>
</dbReference>
<name>A0A9W7DK25_AMBMO</name>
<dbReference type="GO" id="GO:0004092">
    <property type="term" value="F:carnitine O-acetyltransferase activity"/>
    <property type="evidence" value="ECO:0007669"/>
    <property type="project" value="TreeGrafter"/>
</dbReference>
<feature type="domain" description="Choline/carnitine acyltransferase" evidence="2">
    <location>
        <begin position="1"/>
        <end position="293"/>
    </location>
</feature>
<protein>
    <submittedName>
        <fullName evidence="3">Unnamed protein product</fullName>
    </submittedName>
</protein>
<evidence type="ECO:0000256" key="1">
    <source>
        <dbReference type="ARBA" id="ARBA00005232"/>
    </source>
</evidence>
<reference evidence="3" key="1">
    <citation type="submission" date="2023-04" db="EMBL/GenBank/DDBJ databases">
        <title>Ambrosiozyma monospora NBRC 1965.</title>
        <authorList>
            <person name="Ichikawa N."/>
            <person name="Sato H."/>
            <person name="Tonouchi N."/>
        </authorList>
    </citation>
    <scope>NUCLEOTIDE SEQUENCE</scope>
    <source>
        <strain evidence="3">NBRC 1965</strain>
    </source>
</reference>
<dbReference type="GO" id="GO:0005829">
    <property type="term" value="C:cytosol"/>
    <property type="evidence" value="ECO:0007669"/>
    <property type="project" value="TreeGrafter"/>
</dbReference>
<dbReference type="PANTHER" id="PTHR22589:SF48">
    <property type="entry name" value="CARNITINE O-ACETYLTRANSFERASE YAT2"/>
    <property type="match status" value="1"/>
</dbReference>
<accession>A0A9W7DK25</accession>
<gene>
    <name evidence="3" type="ORF">Amon01_000861900</name>
</gene>
<dbReference type="GO" id="GO:0009437">
    <property type="term" value="P:carnitine metabolic process"/>
    <property type="evidence" value="ECO:0007669"/>
    <property type="project" value="TreeGrafter"/>
</dbReference>
<dbReference type="InterPro" id="IPR000542">
    <property type="entry name" value="Carn_acyl_trans"/>
</dbReference>
<dbReference type="Pfam" id="PF00755">
    <property type="entry name" value="Carn_acyltransf"/>
    <property type="match status" value="1"/>
</dbReference>
<evidence type="ECO:0000313" key="3">
    <source>
        <dbReference type="EMBL" id="GMG56552.1"/>
    </source>
</evidence>
<dbReference type="OrthoDB" id="240216at2759"/>
<evidence type="ECO:0000313" key="4">
    <source>
        <dbReference type="Proteomes" id="UP001165063"/>
    </source>
</evidence>
<dbReference type="Proteomes" id="UP001165063">
    <property type="component" value="Unassembled WGS sequence"/>
</dbReference>
<comment type="caution">
    <text evidence="3">The sequence shown here is derived from an EMBL/GenBank/DDBJ whole genome shotgun (WGS) entry which is preliminary data.</text>
</comment>
<dbReference type="InterPro" id="IPR023213">
    <property type="entry name" value="CAT-like_dom_sf"/>
</dbReference>
<dbReference type="EMBL" id="BSXU01007817">
    <property type="protein sequence ID" value="GMG56552.1"/>
    <property type="molecule type" value="Genomic_DNA"/>
</dbReference>